<feature type="region of interest" description="Disordered" evidence="1">
    <location>
        <begin position="1"/>
        <end position="22"/>
    </location>
</feature>
<organism evidence="3 4">
    <name type="scientific">Adhaeretor mobilis</name>
    <dbReference type="NCBI Taxonomy" id="1930276"/>
    <lineage>
        <taxon>Bacteria</taxon>
        <taxon>Pseudomonadati</taxon>
        <taxon>Planctomycetota</taxon>
        <taxon>Planctomycetia</taxon>
        <taxon>Pirellulales</taxon>
        <taxon>Lacipirellulaceae</taxon>
        <taxon>Adhaeretor</taxon>
    </lineage>
</organism>
<keyword evidence="2" id="KW-1133">Transmembrane helix</keyword>
<reference evidence="3 4" key="1">
    <citation type="submission" date="2019-02" db="EMBL/GenBank/DDBJ databases">
        <title>Deep-cultivation of Planctomycetes and their phenomic and genomic characterization uncovers novel biology.</title>
        <authorList>
            <person name="Wiegand S."/>
            <person name="Jogler M."/>
            <person name="Boedeker C."/>
            <person name="Pinto D."/>
            <person name="Vollmers J."/>
            <person name="Rivas-Marin E."/>
            <person name="Kohn T."/>
            <person name="Peeters S.H."/>
            <person name="Heuer A."/>
            <person name="Rast P."/>
            <person name="Oberbeckmann S."/>
            <person name="Bunk B."/>
            <person name="Jeske O."/>
            <person name="Meyerdierks A."/>
            <person name="Storesund J.E."/>
            <person name="Kallscheuer N."/>
            <person name="Luecker S."/>
            <person name="Lage O.M."/>
            <person name="Pohl T."/>
            <person name="Merkel B.J."/>
            <person name="Hornburger P."/>
            <person name="Mueller R.-W."/>
            <person name="Bruemmer F."/>
            <person name="Labrenz M."/>
            <person name="Spormann A.M."/>
            <person name="Op den Camp H."/>
            <person name="Overmann J."/>
            <person name="Amann R."/>
            <person name="Jetten M.S.M."/>
            <person name="Mascher T."/>
            <person name="Medema M.H."/>
            <person name="Devos D.P."/>
            <person name="Kaster A.-K."/>
            <person name="Ovreas L."/>
            <person name="Rohde M."/>
            <person name="Galperin M.Y."/>
            <person name="Jogler C."/>
        </authorList>
    </citation>
    <scope>NUCLEOTIDE SEQUENCE [LARGE SCALE GENOMIC DNA]</scope>
    <source>
        <strain evidence="3 4">HG15A2</strain>
    </source>
</reference>
<evidence type="ECO:0000256" key="2">
    <source>
        <dbReference type="SAM" id="Phobius"/>
    </source>
</evidence>
<dbReference type="OrthoDB" id="290824at2"/>
<keyword evidence="2" id="KW-0812">Transmembrane</keyword>
<evidence type="ECO:0000313" key="4">
    <source>
        <dbReference type="Proteomes" id="UP000319852"/>
    </source>
</evidence>
<accession>A0A517N2T2</accession>
<keyword evidence="4" id="KW-1185">Reference proteome</keyword>
<feature type="transmembrane region" description="Helical" evidence="2">
    <location>
        <begin position="30"/>
        <end position="49"/>
    </location>
</feature>
<dbReference type="AlphaFoldDB" id="A0A517N2T2"/>
<keyword evidence="2" id="KW-0472">Membrane</keyword>
<dbReference type="RefSeq" id="WP_145063629.1">
    <property type="nucleotide sequence ID" value="NZ_CP036263.1"/>
</dbReference>
<name>A0A517N2T2_9BACT</name>
<protein>
    <submittedName>
        <fullName evidence="3">Uncharacterized protein</fullName>
    </submittedName>
</protein>
<proteinExistence type="predicted"/>
<evidence type="ECO:0000256" key="1">
    <source>
        <dbReference type="SAM" id="MobiDB-lite"/>
    </source>
</evidence>
<dbReference type="EMBL" id="CP036263">
    <property type="protein sequence ID" value="QDT01446.1"/>
    <property type="molecule type" value="Genomic_DNA"/>
</dbReference>
<gene>
    <name evidence="3" type="ORF">HG15A2_47880</name>
</gene>
<sequence length="191" mass="21063">MPKGESVIDEQPAPSAQKPVPHTPEISGRLAILVCVGLAAAVAAGGAWFRVSSTDDCVKFWGAEGARLVAEQSHVELLELGSRENAKDWPGGFKVVARHELTGKPGMVHFRNAMTLDRNFHWNEQREEQISTNPDRWRQALVFSGGEQQLTILLDQGYKHWGRVTGDGQSVLVTPAVNLDRMTSEYFGKVE</sequence>
<evidence type="ECO:0000313" key="3">
    <source>
        <dbReference type="EMBL" id="QDT01446.1"/>
    </source>
</evidence>
<dbReference type="Proteomes" id="UP000319852">
    <property type="component" value="Chromosome"/>
</dbReference>
<dbReference type="KEGG" id="amob:HG15A2_47880"/>